<evidence type="ECO:0000313" key="5">
    <source>
        <dbReference type="Proteomes" id="UP000737018"/>
    </source>
</evidence>
<evidence type="ECO:0008006" key="6">
    <source>
        <dbReference type="Google" id="ProtNLM"/>
    </source>
</evidence>
<accession>A0A8J4VLL0</accession>
<dbReference type="EMBL" id="JRKL02004262">
    <property type="protein sequence ID" value="KAF3953006.1"/>
    <property type="molecule type" value="Genomic_DNA"/>
</dbReference>
<keyword evidence="2" id="KW-0677">Repeat</keyword>
<keyword evidence="5" id="KW-1185">Reference proteome</keyword>
<dbReference type="PANTHER" id="PTHR47936:SF1">
    <property type="entry name" value="PENTATRICOPEPTIDE REPEAT-CONTAINING PROTEIN GUN1, CHLOROPLASTIC"/>
    <property type="match status" value="1"/>
</dbReference>
<comment type="caution">
    <text evidence="4">The sequence shown here is derived from an EMBL/GenBank/DDBJ whole genome shotgun (WGS) entry which is preliminary data.</text>
</comment>
<dbReference type="Pfam" id="PF13041">
    <property type="entry name" value="PPR_2"/>
    <property type="match status" value="3"/>
</dbReference>
<evidence type="ECO:0000256" key="3">
    <source>
        <dbReference type="PROSITE-ProRule" id="PRU00708"/>
    </source>
</evidence>
<dbReference type="Proteomes" id="UP000737018">
    <property type="component" value="Unassembled WGS sequence"/>
</dbReference>
<feature type="repeat" description="PPR" evidence="3">
    <location>
        <begin position="13"/>
        <end position="47"/>
    </location>
</feature>
<reference evidence="4" key="1">
    <citation type="submission" date="2020-03" db="EMBL/GenBank/DDBJ databases">
        <title>Castanea mollissima Vanexum genome sequencing.</title>
        <authorList>
            <person name="Staton M."/>
        </authorList>
    </citation>
    <scope>NUCLEOTIDE SEQUENCE</scope>
    <source>
        <tissue evidence="4">Leaf</tissue>
    </source>
</reference>
<evidence type="ECO:0000313" key="4">
    <source>
        <dbReference type="EMBL" id="KAF3953006.1"/>
    </source>
</evidence>
<gene>
    <name evidence="4" type="ORF">CMV_021500</name>
</gene>
<dbReference type="NCBIfam" id="TIGR00756">
    <property type="entry name" value="PPR"/>
    <property type="match status" value="3"/>
</dbReference>
<dbReference type="AlphaFoldDB" id="A0A8J4VLL0"/>
<evidence type="ECO:0000256" key="1">
    <source>
        <dbReference type="ARBA" id="ARBA00007626"/>
    </source>
</evidence>
<name>A0A8J4VLL0_9ROSI</name>
<sequence length="272" mass="30964">MFKRMLESGVDPDEVVYVTMINGYSKNGRAIEAHQLFDITLENSIQPSSYSYTALITISGLVKKNMTYKGCIYLDKMLGDGLQPNVVLYTSLISLFLKKGQIEFAFRLVDLMDRNQIDTDLIMYISLVSGVSRNISGIKKEWAERMWDAYDHFEKMQREGVHPNEVTYSILIDGHIRSGDIDSAIGLFNKMNADGFAPDRIAYNTSLKGLCKAGRLLNALPLSYTMPRMVSDMMLQRGITPKHSTKRFYLKTWNEGNEDNLALKERCPQKTK</sequence>
<feature type="repeat" description="PPR" evidence="3">
    <location>
        <begin position="85"/>
        <end position="119"/>
    </location>
</feature>
<protein>
    <recommendedName>
        <fullName evidence="6">Pentatricopeptide repeat-containing protein</fullName>
    </recommendedName>
</protein>
<dbReference type="InterPro" id="IPR002885">
    <property type="entry name" value="PPR_rpt"/>
</dbReference>
<dbReference type="InterPro" id="IPR011990">
    <property type="entry name" value="TPR-like_helical_dom_sf"/>
</dbReference>
<dbReference type="PROSITE" id="PS51375">
    <property type="entry name" value="PPR"/>
    <property type="match status" value="3"/>
</dbReference>
<feature type="repeat" description="PPR" evidence="3">
    <location>
        <begin position="164"/>
        <end position="198"/>
    </location>
</feature>
<proteinExistence type="inferred from homology"/>
<dbReference type="OrthoDB" id="185373at2759"/>
<evidence type="ECO:0000256" key="2">
    <source>
        <dbReference type="ARBA" id="ARBA00022737"/>
    </source>
</evidence>
<organism evidence="4 5">
    <name type="scientific">Castanea mollissima</name>
    <name type="common">Chinese chestnut</name>
    <dbReference type="NCBI Taxonomy" id="60419"/>
    <lineage>
        <taxon>Eukaryota</taxon>
        <taxon>Viridiplantae</taxon>
        <taxon>Streptophyta</taxon>
        <taxon>Embryophyta</taxon>
        <taxon>Tracheophyta</taxon>
        <taxon>Spermatophyta</taxon>
        <taxon>Magnoliopsida</taxon>
        <taxon>eudicotyledons</taxon>
        <taxon>Gunneridae</taxon>
        <taxon>Pentapetalae</taxon>
        <taxon>rosids</taxon>
        <taxon>fabids</taxon>
        <taxon>Fagales</taxon>
        <taxon>Fagaceae</taxon>
        <taxon>Castanea</taxon>
    </lineage>
</organism>
<comment type="similarity">
    <text evidence="1">Belongs to the PPR family. P subfamily.</text>
</comment>
<dbReference type="Gene3D" id="1.25.40.10">
    <property type="entry name" value="Tetratricopeptide repeat domain"/>
    <property type="match status" value="3"/>
</dbReference>
<dbReference type="PANTHER" id="PTHR47936">
    <property type="entry name" value="PPR_LONG DOMAIN-CONTAINING PROTEIN"/>
    <property type="match status" value="1"/>
</dbReference>